<feature type="binding site" evidence="2">
    <location>
        <position position="17"/>
    </location>
    <ligand>
        <name>Mg(2+)</name>
        <dbReference type="ChEBI" id="CHEBI:18420"/>
    </ligand>
</feature>
<proteinExistence type="inferred from homology"/>
<feature type="binding site" evidence="2">
    <location>
        <begin position="13"/>
        <end position="18"/>
    </location>
    <ligand>
        <name>ATP</name>
        <dbReference type="ChEBI" id="CHEBI:30616"/>
    </ligand>
</feature>
<dbReference type="PANTHER" id="PTHR43210">
    <property type="entry name" value="DETHIOBIOTIN SYNTHETASE"/>
    <property type="match status" value="1"/>
</dbReference>
<name>A0A0E9N4H9_9BACT</name>
<dbReference type="GO" id="GO:0004141">
    <property type="term" value="F:dethiobiotin synthase activity"/>
    <property type="evidence" value="ECO:0007669"/>
    <property type="project" value="UniProtKB-UniRule"/>
</dbReference>
<feature type="binding site" evidence="2">
    <location>
        <begin position="162"/>
        <end position="163"/>
    </location>
    <ligand>
        <name>ATP</name>
        <dbReference type="ChEBI" id="CHEBI:30616"/>
    </ligand>
</feature>
<keyword evidence="2" id="KW-0479">Metal-binding</keyword>
<feature type="active site" evidence="2">
    <location>
        <position position="33"/>
    </location>
</feature>
<dbReference type="STRING" id="1220578.FPE01S_03_06140"/>
<feature type="binding site" evidence="2">
    <location>
        <position position="53"/>
    </location>
    <ligand>
        <name>Mg(2+)</name>
        <dbReference type="ChEBI" id="CHEBI:18420"/>
    </ligand>
</feature>
<feature type="binding site" evidence="2">
    <location>
        <position position="102"/>
    </location>
    <ligand>
        <name>Mg(2+)</name>
        <dbReference type="ChEBI" id="CHEBI:18420"/>
    </ligand>
</feature>
<keyword evidence="2" id="KW-0067">ATP-binding</keyword>
<keyword evidence="2" id="KW-0436">Ligase</keyword>
<dbReference type="SUPFAM" id="SSF52540">
    <property type="entry name" value="P-loop containing nucleoside triphosphate hydrolases"/>
    <property type="match status" value="1"/>
</dbReference>
<dbReference type="EC" id="6.3.3.3" evidence="2"/>
<keyword evidence="4" id="KW-1185">Reference proteome</keyword>
<protein>
    <recommendedName>
        <fullName evidence="2">ATP-dependent dethiobiotin synthetase BioD</fullName>
        <ecNumber evidence="2">6.3.3.3</ecNumber>
    </recommendedName>
    <alternativeName>
        <fullName evidence="2">DTB synthetase</fullName>
        <shortName evidence="2">DTBS</shortName>
    </alternativeName>
    <alternativeName>
        <fullName evidence="2">Dethiobiotin synthase</fullName>
    </alternativeName>
</protein>
<keyword evidence="2" id="KW-0547">Nucleotide-binding</keyword>
<feature type="binding site" evidence="2">
    <location>
        <begin position="102"/>
        <end position="105"/>
    </location>
    <ligand>
        <name>ATP</name>
        <dbReference type="ChEBI" id="CHEBI:30616"/>
    </ligand>
</feature>
<dbReference type="InterPro" id="IPR027417">
    <property type="entry name" value="P-loop_NTPase"/>
</dbReference>
<dbReference type="GO" id="GO:0009102">
    <property type="term" value="P:biotin biosynthetic process"/>
    <property type="evidence" value="ECO:0007669"/>
    <property type="project" value="UniProtKB-UniRule"/>
</dbReference>
<dbReference type="OrthoDB" id="9802097at2"/>
<comment type="catalytic activity">
    <reaction evidence="2">
        <text>(7R,8S)-7,8-diammoniononanoate + CO2 + ATP = (4R,5S)-dethiobiotin + ADP + phosphate + 3 H(+)</text>
        <dbReference type="Rhea" id="RHEA:15805"/>
        <dbReference type="ChEBI" id="CHEBI:15378"/>
        <dbReference type="ChEBI" id="CHEBI:16526"/>
        <dbReference type="ChEBI" id="CHEBI:30616"/>
        <dbReference type="ChEBI" id="CHEBI:43474"/>
        <dbReference type="ChEBI" id="CHEBI:149469"/>
        <dbReference type="ChEBI" id="CHEBI:149473"/>
        <dbReference type="ChEBI" id="CHEBI:456216"/>
        <dbReference type="EC" id="6.3.3.3"/>
    </reaction>
</comment>
<dbReference type="PANTHER" id="PTHR43210:SF5">
    <property type="entry name" value="DETHIOBIOTIN SYNTHETASE"/>
    <property type="match status" value="1"/>
</dbReference>
<dbReference type="RefSeq" id="WP_046370481.1">
    <property type="nucleotide sequence ID" value="NZ_BBWV01000003.1"/>
</dbReference>
<sequence>MERPIFVTGIGTGVGKTLVSAVLASAWGAAYWKPIQAGYEDGTDRQWVAAHTDETVSTIFPEQYVLRMPASPHIAAKAESLEITVAALVKAKPETAQPLLIEGAGGLLVPLNDRETMADLAATMKARIVLVSRNYLGSINHSLLTAAYCSQNGLDVLGWVFNDRFGNYEEEIAARTGYPIIASILPATTVDVAFVREQAKLVPPLKTFL</sequence>
<dbReference type="NCBIfam" id="TIGR00347">
    <property type="entry name" value="bioD"/>
    <property type="match status" value="1"/>
</dbReference>
<comment type="subunit">
    <text evidence="2">Homodimer.</text>
</comment>
<dbReference type="Proteomes" id="UP000033121">
    <property type="component" value="Unassembled WGS sequence"/>
</dbReference>
<reference evidence="3 4" key="1">
    <citation type="submission" date="2015-04" db="EMBL/GenBank/DDBJ databases">
        <title>Whole genome shotgun sequence of Flavihumibacter petaseus NBRC 106054.</title>
        <authorList>
            <person name="Miyazawa S."/>
            <person name="Hosoyama A."/>
            <person name="Hashimoto M."/>
            <person name="Noguchi M."/>
            <person name="Tsuchikane K."/>
            <person name="Ohji S."/>
            <person name="Yamazoe A."/>
            <person name="Ichikawa N."/>
            <person name="Kimura A."/>
            <person name="Fujita N."/>
        </authorList>
    </citation>
    <scope>NUCLEOTIDE SEQUENCE [LARGE SCALE GENOMIC DNA]</scope>
    <source>
        <strain evidence="3 4">NBRC 106054</strain>
    </source>
</reference>
<organism evidence="3 4">
    <name type="scientific">Flavihumibacter petaseus NBRC 106054</name>
    <dbReference type="NCBI Taxonomy" id="1220578"/>
    <lineage>
        <taxon>Bacteria</taxon>
        <taxon>Pseudomonadati</taxon>
        <taxon>Bacteroidota</taxon>
        <taxon>Chitinophagia</taxon>
        <taxon>Chitinophagales</taxon>
        <taxon>Chitinophagaceae</taxon>
        <taxon>Flavihumibacter</taxon>
    </lineage>
</organism>
<evidence type="ECO:0000313" key="4">
    <source>
        <dbReference type="Proteomes" id="UP000033121"/>
    </source>
</evidence>
<dbReference type="GO" id="GO:0000287">
    <property type="term" value="F:magnesium ion binding"/>
    <property type="evidence" value="ECO:0007669"/>
    <property type="project" value="UniProtKB-UniRule"/>
</dbReference>
<dbReference type="AlphaFoldDB" id="A0A0E9N4H9"/>
<comment type="pathway">
    <text evidence="2">Cofactor biosynthesis; biotin biosynthesis; biotin from 7,8-diaminononanoate: step 1/2.</text>
</comment>
<accession>A0A0E9N4H9</accession>
<dbReference type="HAMAP" id="MF_00336">
    <property type="entry name" value="BioD"/>
    <property type="match status" value="1"/>
</dbReference>
<feature type="binding site" evidence="2">
    <location>
        <position position="53"/>
    </location>
    <ligand>
        <name>ATP</name>
        <dbReference type="ChEBI" id="CHEBI:30616"/>
    </ligand>
</feature>
<dbReference type="Gene3D" id="3.40.50.300">
    <property type="entry name" value="P-loop containing nucleotide triphosphate hydrolases"/>
    <property type="match status" value="1"/>
</dbReference>
<comment type="function">
    <text evidence="2">Catalyzes a mechanistically unusual reaction, the ATP-dependent insertion of CO2 between the N7 and N8 nitrogen atoms of 7,8-diaminopelargonic acid (DAPA, also called 7,8-diammoniononanoate) to form a ureido ring.</text>
</comment>
<dbReference type="UniPathway" id="UPA00078">
    <property type="reaction ID" value="UER00161"/>
</dbReference>
<dbReference type="Pfam" id="PF13500">
    <property type="entry name" value="AAA_26"/>
    <property type="match status" value="1"/>
</dbReference>
<gene>
    <name evidence="2 3" type="primary">bioD</name>
    <name evidence="3" type="ORF">FPE01S_03_06140</name>
</gene>
<keyword evidence="2" id="KW-0963">Cytoplasm</keyword>
<comment type="cofactor">
    <cofactor evidence="2">
        <name>Mg(2+)</name>
        <dbReference type="ChEBI" id="CHEBI:18420"/>
    </cofactor>
</comment>
<comment type="similarity">
    <text evidence="2">Belongs to the dethiobiotin synthetase family.</text>
</comment>
<evidence type="ECO:0000313" key="3">
    <source>
        <dbReference type="EMBL" id="GAO44576.1"/>
    </source>
</evidence>
<comment type="caution">
    <text evidence="2">Lacks conserved residue(s) required for the propagation of feature annotation.</text>
</comment>
<evidence type="ECO:0000256" key="1">
    <source>
        <dbReference type="ARBA" id="ARBA00022756"/>
    </source>
</evidence>
<comment type="caution">
    <text evidence="3">The sequence shown here is derived from an EMBL/GenBank/DDBJ whole genome shotgun (WGS) entry which is preliminary data.</text>
</comment>
<dbReference type="GO" id="GO:0005524">
    <property type="term" value="F:ATP binding"/>
    <property type="evidence" value="ECO:0007669"/>
    <property type="project" value="UniProtKB-UniRule"/>
</dbReference>
<comment type="subcellular location">
    <subcellularLocation>
        <location evidence="2">Cytoplasm</location>
    </subcellularLocation>
</comment>
<evidence type="ECO:0000256" key="2">
    <source>
        <dbReference type="HAMAP-Rule" id="MF_00336"/>
    </source>
</evidence>
<keyword evidence="1 2" id="KW-0093">Biotin biosynthesis</keyword>
<dbReference type="GO" id="GO:0005829">
    <property type="term" value="C:cytosol"/>
    <property type="evidence" value="ECO:0007669"/>
    <property type="project" value="TreeGrafter"/>
</dbReference>
<dbReference type="CDD" id="cd03109">
    <property type="entry name" value="DTBS"/>
    <property type="match status" value="1"/>
</dbReference>
<dbReference type="InterPro" id="IPR004472">
    <property type="entry name" value="DTB_synth_BioD"/>
</dbReference>
<dbReference type="EMBL" id="BBWV01000003">
    <property type="protein sequence ID" value="GAO44576.1"/>
    <property type="molecule type" value="Genomic_DNA"/>
</dbReference>
<keyword evidence="2" id="KW-0460">Magnesium</keyword>